<dbReference type="InterPro" id="IPR036663">
    <property type="entry name" value="Fumarylacetoacetase_C_sf"/>
</dbReference>
<evidence type="ECO:0000259" key="2">
    <source>
        <dbReference type="Pfam" id="PF01557"/>
    </source>
</evidence>
<keyword evidence="1" id="KW-0456">Lyase</keyword>
<dbReference type="OrthoDB" id="9792137at2"/>
<dbReference type="GO" id="GO:0008684">
    <property type="term" value="F:2-oxopent-4-enoate hydratase activity"/>
    <property type="evidence" value="ECO:0007669"/>
    <property type="project" value="TreeGrafter"/>
</dbReference>
<proteinExistence type="predicted"/>
<dbReference type="KEGG" id="hadh:FRZ61_33220"/>
<sequence length="260" mass="28031">MSETAIETSVQEIVEACDRQRLIQAMSTGVPKDLAAAYAIQDRLFQRRSDGKAAGWFASATNRSMLHQLGLTEPYGARWRGGRFLRSPATIRSPGELPVALEAEISFQMARDLPPRGRRYEEAEVVSAVRSVHPSVEIVISCFRDWMNQAPLNLIAEGGIDQFLVHGAGLEDWRHLDLASLPIAVTVNGQLKAAGRGANVLDGPVSAITWLANHAAGRGEGLKAGQICNTGMCAPVYFAKPGDEALVDFGPLGRVEVSVV</sequence>
<dbReference type="InterPro" id="IPR011234">
    <property type="entry name" value="Fumarylacetoacetase-like_C"/>
</dbReference>
<dbReference type="PANTHER" id="PTHR30143">
    <property type="entry name" value="ACID HYDRATASE"/>
    <property type="match status" value="1"/>
</dbReference>
<name>A0A5J6N238_9PROT</name>
<dbReference type="EMBL" id="CP042582">
    <property type="protein sequence ID" value="QEX23384.1"/>
    <property type="molecule type" value="Genomic_DNA"/>
</dbReference>
<organism evidence="3 4">
    <name type="scientific">Hypericibacter adhaerens</name>
    <dbReference type="NCBI Taxonomy" id="2602016"/>
    <lineage>
        <taxon>Bacteria</taxon>
        <taxon>Pseudomonadati</taxon>
        <taxon>Pseudomonadota</taxon>
        <taxon>Alphaproteobacteria</taxon>
        <taxon>Rhodospirillales</taxon>
        <taxon>Dongiaceae</taxon>
        <taxon>Hypericibacter</taxon>
    </lineage>
</organism>
<keyword evidence="4" id="KW-1185">Reference proteome</keyword>
<dbReference type="InterPro" id="IPR050772">
    <property type="entry name" value="Hydratase-Decarb/MhpD_sf"/>
</dbReference>
<protein>
    <submittedName>
        <fullName evidence="3">Hydratase</fullName>
    </submittedName>
</protein>
<dbReference type="Pfam" id="PF01557">
    <property type="entry name" value="FAA_hydrolase"/>
    <property type="match status" value="1"/>
</dbReference>
<evidence type="ECO:0000313" key="3">
    <source>
        <dbReference type="EMBL" id="QEX23384.1"/>
    </source>
</evidence>
<dbReference type="Proteomes" id="UP000325797">
    <property type="component" value="Chromosome"/>
</dbReference>
<dbReference type="RefSeq" id="WP_151118773.1">
    <property type="nucleotide sequence ID" value="NZ_CP042582.1"/>
</dbReference>
<accession>A0A5J6N238</accession>
<evidence type="ECO:0000256" key="1">
    <source>
        <dbReference type="ARBA" id="ARBA00023239"/>
    </source>
</evidence>
<dbReference type="Gene3D" id="3.90.850.10">
    <property type="entry name" value="Fumarylacetoacetase-like, C-terminal domain"/>
    <property type="match status" value="1"/>
</dbReference>
<gene>
    <name evidence="3" type="ORF">FRZ61_33220</name>
</gene>
<dbReference type="PANTHER" id="PTHR30143:SF0">
    <property type="entry name" value="2-KETO-4-PENTENOATE HYDRATASE"/>
    <property type="match status" value="1"/>
</dbReference>
<feature type="domain" description="Fumarylacetoacetase-like C-terminal" evidence="2">
    <location>
        <begin position="90"/>
        <end position="260"/>
    </location>
</feature>
<dbReference type="GO" id="GO:0005737">
    <property type="term" value="C:cytoplasm"/>
    <property type="evidence" value="ECO:0007669"/>
    <property type="project" value="TreeGrafter"/>
</dbReference>
<dbReference type="SUPFAM" id="SSF56529">
    <property type="entry name" value="FAH"/>
    <property type="match status" value="1"/>
</dbReference>
<reference evidence="3 4" key="1">
    <citation type="submission" date="2019-08" db="EMBL/GenBank/DDBJ databases">
        <title>Hyperibacter terrae gen. nov., sp. nov. and Hyperibacter viscosus sp. nov., two new members in the family Rhodospirillaceae isolated from the rhizosphere of Hypericum perforatum.</title>
        <authorList>
            <person name="Noviana Z."/>
        </authorList>
    </citation>
    <scope>NUCLEOTIDE SEQUENCE [LARGE SCALE GENOMIC DNA]</scope>
    <source>
        <strain evidence="3 4">R5959</strain>
    </source>
</reference>
<dbReference type="AlphaFoldDB" id="A0A5J6N238"/>
<evidence type="ECO:0000313" key="4">
    <source>
        <dbReference type="Proteomes" id="UP000325797"/>
    </source>
</evidence>